<reference evidence="4 5" key="1">
    <citation type="submission" date="2018-08" db="EMBL/GenBank/DDBJ databases">
        <title>A genome reference for cultivated species of the human gut microbiota.</title>
        <authorList>
            <person name="Zou Y."/>
            <person name="Xue W."/>
            <person name="Luo G."/>
        </authorList>
    </citation>
    <scope>NUCLEOTIDE SEQUENCE [LARGE SCALE GENOMIC DNA]</scope>
    <source>
        <strain evidence="2 5">AF14-18</strain>
        <strain evidence="3 4">AM35-14</strain>
    </source>
</reference>
<dbReference type="Pfam" id="PF01791">
    <property type="entry name" value="DeoC"/>
    <property type="match status" value="1"/>
</dbReference>
<dbReference type="GO" id="GO:0004332">
    <property type="term" value="F:fructose-bisphosphate aldolase activity"/>
    <property type="evidence" value="ECO:0007669"/>
    <property type="project" value="InterPro"/>
</dbReference>
<proteinExistence type="predicted"/>
<dbReference type="EMBL" id="QSHZ01000007">
    <property type="protein sequence ID" value="RHC56755.1"/>
    <property type="molecule type" value="Genomic_DNA"/>
</dbReference>
<dbReference type="RefSeq" id="WP_002567069.1">
    <property type="nucleotide sequence ID" value="NZ_CABKUK010000007.1"/>
</dbReference>
<dbReference type="PANTHER" id="PTHR47916:SF1">
    <property type="entry name" value="3-HYDROXY-5-PHOSPHONOOXYPENTANE-2,4-DIONE THIOLASE"/>
    <property type="match status" value="1"/>
</dbReference>
<feature type="active site" description="Proton donor" evidence="1">
    <location>
        <position position="147"/>
    </location>
</feature>
<gene>
    <name evidence="3" type="ORF">DW839_08450</name>
    <name evidence="2" type="ORF">DWW02_20390</name>
</gene>
<evidence type="ECO:0000313" key="4">
    <source>
        <dbReference type="Proteomes" id="UP000283975"/>
    </source>
</evidence>
<dbReference type="AlphaFoldDB" id="A0A412Z1F4"/>
<evidence type="ECO:0000256" key="1">
    <source>
        <dbReference type="PIRSR" id="PIRSR038992-1"/>
    </source>
</evidence>
<dbReference type="Proteomes" id="UP000284543">
    <property type="component" value="Unassembled WGS sequence"/>
</dbReference>
<dbReference type="Gene3D" id="3.20.20.70">
    <property type="entry name" value="Aldolase class I"/>
    <property type="match status" value="1"/>
</dbReference>
<dbReference type="InterPro" id="IPR050456">
    <property type="entry name" value="DeoC/FbaB_aldolase"/>
</dbReference>
<evidence type="ECO:0000313" key="5">
    <source>
        <dbReference type="Proteomes" id="UP000284543"/>
    </source>
</evidence>
<comment type="caution">
    <text evidence="2">The sequence shown here is derived from an EMBL/GenBank/DDBJ whole genome shotgun (WGS) entry which is preliminary data.</text>
</comment>
<accession>A0A412Z1F4</accession>
<dbReference type="Proteomes" id="UP000283975">
    <property type="component" value="Unassembled WGS sequence"/>
</dbReference>
<dbReference type="KEGG" id="cbol:CGC65_11760"/>
<organism evidence="2 5">
    <name type="scientific">Enterocloster bolteae</name>
    <dbReference type="NCBI Taxonomy" id="208479"/>
    <lineage>
        <taxon>Bacteria</taxon>
        <taxon>Bacillati</taxon>
        <taxon>Bacillota</taxon>
        <taxon>Clostridia</taxon>
        <taxon>Lachnospirales</taxon>
        <taxon>Lachnospiraceae</taxon>
        <taxon>Enterocloster</taxon>
    </lineage>
</organism>
<dbReference type="InterPro" id="IPR002915">
    <property type="entry name" value="DeoC/FbaB/LacD_aldolase"/>
</dbReference>
<sequence>MAMLGKEVRMSRLVNPESKKMMAITVDHAISRGIAPMKGLQPIQETIEKIVMGRPDAMTMTKGIAEHCMWPFAGKVALLMKVSNYSPVSPTRDTIFGSVDEAVRMGADAVSMGAMTLGDFQGEQFAAIGRFSEECMAKGMPLIGHVYPKGESVPADKQTSWENIAYCVRSACELGMDIVKTTYTGDPDSMARVVSCVPSSFRIVIQGGDKCRTLDDYLTMTREAMDCGVGGVTMGRFVWEYEDVTALVIALRYMIHKGYTVKQAKELLAQLEHDKNYEDF</sequence>
<protein>
    <submittedName>
        <fullName evidence="2">Fructose-bisphosphate aldolase</fullName>
    </submittedName>
</protein>
<dbReference type="EMBL" id="QRZM01000009">
    <property type="protein sequence ID" value="RGV73740.1"/>
    <property type="molecule type" value="Genomic_DNA"/>
</dbReference>
<dbReference type="InterPro" id="IPR041720">
    <property type="entry name" value="FbaB-like"/>
</dbReference>
<dbReference type="InterPro" id="IPR013785">
    <property type="entry name" value="Aldolase_TIM"/>
</dbReference>
<dbReference type="SUPFAM" id="SSF51569">
    <property type="entry name" value="Aldolase"/>
    <property type="match status" value="1"/>
</dbReference>
<dbReference type="PANTHER" id="PTHR47916">
    <property type="entry name" value="FRUCTOSE-BISPHOSPHATE ALDOLASE CLASS 1"/>
    <property type="match status" value="1"/>
</dbReference>
<evidence type="ECO:0000313" key="3">
    <source>
        <dbReference type="EMBL" id="RHC56755.1"/>
    </source>
</evidence>
<name>A0A412Z1F4_9FIRM</name>
<feature type="active site" description="Schiff-base intermediate with dihydroxyacetone-P" evidence="1">
    <location>
        <position position="180"/>
    </location>
</feature>
<dbReference type="SMART" id="SM01133">
    <property type="entry name" value="DeoC"/>
    <property type="match status" value="1"/>
</dbReference>
<dbReference type="PIRSF" id="PIRSF038992">
    <property type="entry name" value="Aldolase_Ia"/>
    <property type="match status" value="1"/>
</dbReference>
<evidence type="ECO:0000313" key="2">
    <source>
        <dbReference type="EMBL" id="RGV73740.1"/>
    </source>
</evidence>